<accession>A0AAN8K3S5</accession>
<comment type="caution">
    <text evidence="2">The sequence shown here is derived from an EMBL/GenBank/DDBJ whole genome shotgun (WGS) entry which is preliminary data.</text>
</comment>
<sequence length="326" mass="36779">MGIHTISSSKRNQPFLDVSLLHSKTGDAILRGSSFYDRTLDFQVSHFNKDACVSARSIEYQKKQVVNRRRRIMNRSEKLVQVYNLPPLKSSDHKPLASKSKTTNVPETATSLVAGEKHQRSYLLKERHRSQSGGEMHRLENSVIFDTTTSIRGTMSSPAPQELVDDPLDHSGYLKHKESSGFPAITVQKCDESRPSPRTSRKQTISDDMRTLSANNLYVPSLQRPGRMELEECNMSTLPDNLSRSEGSLNRSLGRSAPEKGNKSMPFSAPVTRPTIRSSYDIAAEEFRRNREMYSPSTPRRPVRLIALTEKSRSHSAGDVHNKRQL</sequence>
<reference evidence="2 4" key="1">
    <citation type="submission" date="2024-01" db="EMBL/GenBank/DDBJ databases">
        <title>The genome of the rayed Mediterranean limpet Patella caerulea (Linnaeus, 1758).</title>
        <authorList>
            <person name="Anh-Thu Weber A."/>
            <person name="Halstead-Nussloch G."/>
        </authorList>
    </citation>
    <scope>NUCLEOTIDE SEQUENCE [LARGE SCALE GENOMIC DNA]</scope>
    <source>
        <strain evidence="2">AATW-2023a</strain>
        <tissue evidence="2">Whole specimen</tissue>
    </source>
</reference>
<evidence type="ECO:0000256" key="1">
    <source>
        <dbReference type="SAM" id="MobiDB-lite"/>
    </source>
</evidence>
<protein>
    <submittedName>
        <fullName evidence="2">Uncharacterized protein</fullName>
    </submittedName>
</protein>
<name>A0AAN8K3S5_PATCE</name>
<keyword evidence="4" id="KW-1185">Reference proteome</keyword>
<evidence type="ECO:0000313" key="3">
    <source>
        <dbReference type="EMBL" id="KAK6189838.1"/>
    </source>
</evidence>
<proteinExistence type="predicted"/>
<evidence type="ECO:0000313" key="2">
    <source>
        <dbReference type="EMBL" id="KAK6184538.1"/>
    </source>
</evidence>
<feature type="region of interest" description="Disordered" evidence="1">
    <location>
        <begin position="238"/>
        <end position="272"/>
    </location>
</feature>
<organism evidence="2 4">
    <name type="scientific">Patella caerulea</name>
    <name type="common">Rayed Mediterranean limpet</name>
    <dbReference type="NCBI Taxonomy" id="87958"/>
    <lineage>
        <taxon>Eukaryota</taxon>
        <taxon>Metazoa</taxon>
        <taxon>Spiralia</taxon>
        <taxon>Lophotrochozoa</taxon>
        <taxon>Mollusca</taxon>
        <taxon>Gastropoda</taxon>
        <taxon>Patellogastropoda</taxon>
        <taxon>Patelloidea</taxon>
        <taxon>Patellidae</taxon>
        <taxon>Patella</taxon>
    </lineage>
</organism>
<feature type="compositionally biased region" description="Polar residues" evidence="1">
    <location>
        <begin position="238"/>
        <end position="253"/>
    </location>
</feature>
<gene>
    <name evidence="3" type="ORF">SNE40_001824</name>
    <name evidence="2" type="ORF">SNE40_006991</name>
</gene>
<dbReference type="EMBL" id="JAZGQO010000006">
    <property type="protein sequence ID" value="KAK6184538.1"/>
    <property type="molecule type" value="Genomic_DNA"/>
</dbReference>
<dbReference type="Proteomes" id="UP001347796">
    <property type="component" value="Unassembled WGS sequence"/>
</dbReference>
<feature type="region of interest" description="Disordered" evidence="1">
    <location>
        <begin position="175"/>
        <end position="206"/>
    </location>
</feature>
<dbReference type="AlphaFoldDB" id="A0AAN8K3S5"/>
<evidence type="ECO:0000313" key="4">
    <source>
        <dbReference type="Proteomes" id="UP001347796"/>
    </source>
</evidence>
<dbReference type="EMBL" id="JAZGQO010000002">
    <property type="protein sequence ID" value="KAK6189838.1"/>
    <property type="molecule type" value="Genomic_DNA"/>
</dbReference>